<dbReference type="EC" id="2.7.7.12" evidence="4 12"/>
<comment type="caution">
    <text evidence="19">The sequence shown here is derived from an EMBL/GenBank/DDBJ whole genome shotgun (WGS) entry which is preliminary data.</text>
</comment>
<dbReference type="PANTHER" id="PTHR11943:SF1">
    <property type="entry name" value="GALACTOSE-1-PHOSPHATE URIDYLYLTRANSFERASE"/>
    <property type="match status" value="1"/>
</dbReference>
<evidence type="ECO:0000256" key="10">
    <source>
        <dbReference type="ARBA" id="ARBA00023144"/>
    </source>
</evidence>
<gene>
    <name evidence="18" type="ORF">LDX50_08005</name>
    <name evidence="19" type="ORF">LDX50_13975</name>
    <name evidence="20" type="ORF">LDX50_19695</name>
</gene>
<comment type="catalytic activity">
    <reaction evidence="1 15">
        <text>alpha-D-galactose 1-phosphate + UDP-alpha-D-glucose = alpha-D-glucose 1-phosphate + UDP-alpha-D-galactose</text>
        <dbReference type="Rhea" id="RHEA:13989"/>
        <dbReference type="ChEBI" id="CHEBI:58336"/>
        <dbReference type="ChEBI" id="CHEBI:58601"/>
        <dbReference type="ChEBI" id="CHEBI:58885"/>
        <dbReference type="ChEBI" id="CHEBI:66914"/>
        <dbReference type="EC" id="2.7.7.12"/>
    </reaction>
</comment>
<dbReference type="InterPro" id="IPR005850">
    <property type="entry name" value="GalP_Utransf_C"/>
</dbReference>
<evidence type="ECO:0000256" key="12">
    <source>
        <dbReference type="NCBIfam" id="TIGR00209"/>
    </source>
</evidence>
<dbReference type="GO" id="GO:0008270">
    <property type="term" value="F:zinc ion binding"/>
    <property type="evidence" value="ECO:0007669"/>
    <property type="project" value="InterPro"/>
</dbReference>
<feature type="binding site" evidence="14">
    <location>
        <position position="163"/>
    </location>
    <ligand>
        <name>Zn(2+)</name>
        <dbReference type="ChEBI" id="CHEBI:29105"/>
    </ligand>
</feature>
<organism evidence="19 21">
    <name type="scientific">Fulvivirga sedimenti</name>
    <dbReference type="NCBI Taxonomy" id="2879465"/>
    <lineage>
        <taxon>Bacteria</taxon>
        <taxon>Pseudomonadati</taxon>
        <taxon>Bacteroidota</taxon>
        <taxon>Cytophagia</taxon>
        <taxon>Cytophagales</taxon>
        <taxon>Fulvivirgaceae</taxon>
        <taxon>Fulvivirga</taxon>
    </lineage>
</organism>
<dbReference type="AlphaFoldDB" id="A0A9X1HSI0"/>
<evidence type="ECO:0000259" key="16">
    <source>
        <dbReference type="Pfam" id="PF01087"/>
    </source>
</evidence>
<dbReference type="InterPro" id="IPR005849">
    <property type="entry name" value="GalP_Utransf_N"/>
</dbReference>
<feature type="binding site" evidence="14">
    <location>
        <position position="50"/>
    </location>
    <ligand>
        <name>Zn(2+)</name>
        <dbReference type="ChEBI" id="CHEBI:29105"/>
    </ligand>
</feature>
<reference evidence="19" key="1">
    <citation type="submission" date="2021-09" db="EMBL/GenBank/DDBJ databases">
        <title>Fulvivirga sp. isolated from coastal sediment.</title>
        <authorList>
            <person name="Yu H."/>
        </authorList>
    </citation>
    <scope>NUCLEOTIDE SEQUENCE</scope>
    <source>
        <strain evidence="19">1062</strain>
    </source>
</reference>
<evidence type="ECO:0000313" key="19">
    <source>
        <dbReference type="EMBL" id="MCA6075987.1"/>
    </source>
</evidence>
<keyword evidence="6 15" id="KW-0808">Transferase</keyword>
<evidence type="ECO:0000256" key="4">
    <source>
        <dbReference type="ARBA" id="ARBA00012384"/>
    </source>
</evidence>
<evidence type="ECO:0000256" key="14">
    <source>
        <dbReference type="PIRSR" id="PIRSR000808-3"/>
    </source>
</evidence>
<dbReference type="InterPro" id="IPR001937">
    <property type="entry name" value="GalP_UDPtransf1"/>
</dbReference>
<comment type="pathway">
    <text evidence="2 15">Carbohydrate metabolism; galactose metabolism.</text>
</comment>
<dbReference type="SUPFAM" id="SSF54197">
    <property type="entry name" value="HIT-like"/>
    <property type="match status" value="2"/>
</dbReference>
<dbReference type="EMBL" id="JAIXNE010000002">
    <property type="protein sequence ID" value="MCA6074810.1"/>
    <property type="molecule type" value="Genomic_DNA"/>
</dbReference>
<keyword evidence="9 14" id="KW-0862">Zinc</keyword>
<evidence type="ECO:0000256" key="7">
    <source>
        <dbReference type="ARBA" id="ARBA00022695"/>
    </source>
</evidence>
<dbReference type="GO" id="GO:0005737">
    <property type="term" value="C:cytoplasm"/>
    <property type="evidence" value="ECO:0007669"/>
    <property type="project" value="TreeGrafter"/>
</dbReference>
<evidence type="ECO:0000256" key="3">
    <source>
        <dbReference type="ARBA" id="ARBA00010951"/>
    </source>
</evidence>
<evidence type="ECO:0000259" key="17">
    <source>
        <dbReference type="Pfam" id="PF02744"/>
    </source>
</evidence>
<proteinExistence type="inferred from homology"/>
<evidence type="ECO:0000256" key="5">
    <source>
        <dbReference type="ARBA" id="ARBA00016340"/>
    </source>
</evidence>
<evidence type="ECO:0000256" key="6">
    <source>
        <dbReference type="ARBA" id="ARBA00022679"/>
    </source>
</evidence>
<dbReference type="FunFam" id="3.30.428.10:FF:000001">
    <property type="entry name" value="Galactose-1-phosphate uridylyltransferase"/>
    <property type="match status" value="1"/>
</dbReference>
<keyword evidence="8 14" id="KW-0479">Metal-binding</keyword>
<evidence type="ECO:0000256" key="13">
    <source>
        <dbReference type="PIRSR" id="PIRSR000808-1"/>
    </source>
</evidence>
<evidence type="ECO:0000313" key="20">
    <source>
        <dbReference type="EMBL" id="MCA6077115.1"/>
    </source>
</evidence>
<evidence type="ECO:0000256" key="15">
    <source>
        <dbReference type="RuleBase" id="RU000506"/>
    </source>
</evidence>
<dbReference type="Pfam" id="PF01087">
    <property type="entry name" value="GalP_UDP_transf"/>
    <property type="match status" value="1"/>
</dbReference>
<dbReference type="PANTHER" id="PTHR11943">
    <property type="entry name" value="GALACTOSE-1-PHOSPHATE URIDYLYLTRANSFERASE"/>
    <property type="match status" value="1"/>
</dbReference>
<evidence type="ECO:0000256" key="9">
    <source>
        <dbReference type="ARBA" id="ARBA00022833"/>
    </source>
</evidence>
<evidence type="ECO:0000256" key="2">
    <source>
        <dbReference type="ARBA" id="ARBA00004947"/>
    </source>
</evidence>
<feature type="active site" description="Tele-UMP-histidine intermediate" evidence="13">
    <location>
        <position position="165"/>
    </location>
</feature>
<evidence type="ECO:0000256" key="11">
    <source>
        <dbReference type="ARBA" id="ARBA00023277"/>
    </source>
</evidence>
<feature type="binding site" evidence="14">
    <location>
        <position position="53"/>
    </location>
    <ligand>
        <name>Zn(2+)</name>
        <dbReference type="ChEBI" id="CHEBI:29105"/>
    </ligand>
</feature>
<dbReference type="GO" id="GO:0008108">
    <property type="term" value="F:UDP-glucose:hexose-1-phosphate uridylyltransferase activity"/>
    <property type="evidence" value="ECO:0007669"/>
    <property type="project" value="UniProtKB-UniRule"/>
</dbReference>
<dbReference type="Gene3D" id="3.30.428.10">
    <property type="entry name" value="HIT-like"/>
    <property type="match status" value="2"/>
</dbReference>
<keyword evidence="21" id="KW-1185">Reference proteome</keyword>
<dbReference type="EMBL" id="JAIXNE010000004">
    <property type="protein sequence ID" value="MCA6077115.1"/>
    <property type="molecule type" value="Genomic_DNA"/>
</dbReference>
<dbReference type="GO" id="GO:0033499">
    <property type="term" value="P:galactose catabolic process via UDP-galactose, Leloir pathway"/>
    <property type="evidence" value="ECO:0007669"/>
    <property type="project" value="TreeGrafter"/>
</dbReference>
<keyword evidence="11 15" id="KW-0119">Carbohydrate metabolism</keyword>
<feature type="binding site" evidence="14">
    <location>
        <position position="112"/>
    </location>
    <ligand>
        <name>Zn(2+)</name>
        <dbReference type="ChEBI" id="CHEBI:29105"/>
    </ligand>
</feature>
<evidence type="ECO:0000256" key="1">
    <source>
        <dbReference type="ARBA" id="ARBA00001107"/>
    </source>
</evidence>
<dbReference type="Proteomes" id="UP001139409">
    <property type="component" value="Unassembled WGS sequence"/>
</dbReference>
<accession>A0A9X1HSI0</accession>
<dbReference type="NCBIfam" id="NF008724">
    <property type="entry name" value="PRK11720.1"/>
    <property type="match status" value="1"/>
</dbReference>
<dbReference type="RefSeq" id="WP_225697921.1">
    <property type="nucleotide sequence ID" value="NZ_JAIXNE010000002.1"/>
</dbReference>
<dbReference type="Pfam" id="PF02744">
    <property type="entry name" value="GalP_UDP_tr_C"/>
    <property type="match status" value="1"/>
</dbReference>
<name>A0A9X1HSI0_9BACT</name>
<dbReference type="EMBL" id="JAIXNE010000003">
    <property type="protein sequence ID" value="MCA6075987.1"/>
    <property type="molecule type" value="Genomic_DNA"/>
</dbReference>
<sequence length="347" mass="39952">MSQLFEEPHRRKNPLTNEWVLVSPQRMKRPWQGRTETIAAQGPVAYDSTCYLCPRNTRNNGEINPDYSGTFIFDNDFPALLNGGSEEHWSDGLLEATGNPGICRVICFSPDHSKTLADMSVNEIRKIVTAWMTEYKQLAAIPGIRNIQIFENKGEMLGCSNPHPHGQIWAESSVPVEIEKRIFTQAHYYKEKGRSMLSDYLHTEWEKEDRIITRNEHFTALVPFWAVWPYEVMIIPHRHFARITDMDEAEGDAFASILQETTVRFDNLFQTSFPYSAGMMNAPVRTAGTDGWHFHFSFYPPLLRSATVRKFMVGYEMFANPQRDITAEYAAQVLREQSTVHFKTKSV</sequence>
<feature type="domain" description="Galactose-1-phosphate uridyl transferase N-terminal" evidence="16">
    <location>
        <begin position="7"/>
        <end position="175"/>
    </location>
</feature>
<protein>
    <recommendedName>
        <fullName evidence="5 12">Galactose-1-phosphate uridylyltransferase</fullName>
        <ecNumber evidence="4 12">2.7.7.12</ecNumber>
    </recommendedName>
</protein>
<evidence type="ECO:0000313" key="18">
    <source>
        <dbReference type="EMBL" id="MCA6074810.1"/>
    </source>
</evidence>
<dbReference type="CDD" id="cd00608">
    <property type="entry name" value="GalT"/>
    <property type="match status" value="1"/>
</dbReference>
<dbReference type="NCBIfam" id="TIGR00209">
    <property type="entry name" value="galT_1"/>
    <property type="match status" value="1"/>
</dbReference>
<keyword evidence="7 15" id="KW-0548">Nucleotidyltransferase</keyword>
<evidence type="ECO:0000256" key="8">
    <source>
        <dbReference type="ARBA" id="ARBA00022723"/>
    </source>
</evidence>
<dbReference type="InterPro" id="IPR036265">
    <property type="entry name" value="HIT-like_sf"/>
</dbReference>
<keyword evidence="10 15" id="KW-0299">Galactose metabolism</keyword>
<dbReference type="PIRSF" id="PIRSF000808">
    <property type="entry name" value="GalT"/>
    <property type="match status" value="1"/>
</dbReference>
<dbReference type="PROSITE" id="PS00117">
    <property type="entry name" value="GAL_P_UDP_TRANSF_I"/>
    <property type="match status" value="1"/>
</dbReference>
<feature type="domain" description="Galactose-1-phosphate uridyl transferase C-terminal" evidence="17">
    <location>
        <begin position="184"/>
        <end position="345"/>
    </location>
</feature>
<comment type="similarity">
    <text evidence="3 15">Belongs to the galactose-1-phosphate uridylyltransferase type 1 family.</text>
</comment>
<comment type="cofactor">
    <cofactor evidence="14">
        <name>Zn(2+)</name>
        <dbReference type="ChEBI" id="CHEBI:29105"/>
    </cofactor>
    <text evidence="14">Binds 1 zinc ion per subunit.</text>
</comment>
<evidence type="ECO:0000313" key="21">
    <source>
        <dbReference type="Proteomes" id="UP001139409"/>
    </source>
</evidence>
<dbReference type="InterPro" id="IPR019779">
    <property type="entry name" value="GalP_UDPtransf1_His-AS"/>
</dbReference>